<sequence>MQLAINTGDDAAVQSKVQSYTCGPASLRRQRNSSRRSARSLLVQLIRRAAGRHSRRQWLHATMPGGAITGIGVGIVDLESGVDTLFT</sequence>
<reference evidence="1" key="1">
    <citation type="journal article" date="2021" name="bioRxiv">
        <title>Whole Genome Assembly and Annotation of Northern Wild Rice, Zizania palustris L., Supports a Whole Genome Duplication in the Zizania Genus.</title>
        <authorList>
            <person name="Haas M."/>
            <person name="Kono T."/>
            <person name="Macchietto M."/>
            <person name="Millas R."/>
            <person name="McGilp L."/>
            <person name="Shao M."/>
            <person name="Duquette J."/>
            <person name="Hirsch C.N."/>
            <person name="Kimball J."/>
        </authorList>
    </citation>
    <scope>NUCLEOTIDE SEQUENCE</scope>
    <source>
        <tissue evidence="1">Fresh leaf tissue</tissue>
    </source>
</reference>
<accession>A0A8J6BI73</accession>
<dbReference type="AlphaFoldDB" id="A0A8J6BI73"/>
<organism evidence="1 2">
    <name type="scientific">Zizania palustris</name>
    <name type="common">Northern wild rice</name>
    <dbReference type="NCBI Taxonomy" id="103762"/>
    <lineage>
        <taxon>Eukaryota</taxon>
        <taxon>Viridiplantae</taxon>
        <taxon>Streptophyta</taxon>
        <taxon>Embryophyta</taxon>
        <taxon>Tracheophyta</taxon>
        <taxon>Spermatophyta</taxon>
        <taxon>Magnoliopsida</taxon>
        <taxon>Liliopsida</taxon>
        <taxon>Poales</taxon>
        <taxon>Poaceae</taxon>
        <taxon>BOP clade</taxon>
        <taxon>Oryzoideae</taxon>
        <taxon>Oryzeae</taxon>
        <taxon>Zizaniinae</taxon>
        <taxon>Zizania</taxon>
    </lineage>
</organism>
<dbReference type="EMBL" id="JAAALK010000082">
    <property type="protein sequence ID" value="KAG8087689.1"/>
    <property type="molecule type" value="Genomic_DNA"/>
</dbReference>
<dbReference type="Proteomes" id="UP000729402">
    <property type="component" value="Unassembled WGS sequence"/>
</dbReference>
<evidence type="ECO:0000313" key="2">
    <source>
        <dbReference type="Proteomes" id="UP000729402"/>
    </source>
</evidence>
<evidence type="ECO:0000313" key="1">
    <source>
        <dbReference type="EMBL" id="KAG8087689.1"/>
    </source>
</evidence>
<protein>
    <submittedName>
        <fullName evidence="1">Uncharacterized protein</fullName>
    </submittedName>
</protein>
<comment type="caution">
    <text evidence="1">The sequence shown here is derived from an EMBL/GenBank/DDBJ whole genome shotgun (WGS) entry which is preliminary data.</text>
</comment>
<keyword evidence="2" id="KW-1185">Reference proteome</keyword>
<name>A0A8J6BI73_ZIZPA</name>
<reference evidence="1" key="2">
    <citation type="submission" date="2021-02" db="EMBL/GenBank/DDBJ databases">
        <authorList>
            <person name="Kimball J.A."/>
            <person name="Haas M.W."/>
            <person name="Macchietto M."/>
            <person name="Kono T."/>
            <person name="Duquette J."/>
            <person name="Shao M."/>
        </authorList>
    </citation>
    <scope>NUCLEOTIDE SEQUENCE</scope>
    <source>
        <tissue evidence="1">Fresh leaf tissue</tissue>
    </source>
</reference>
<proteinExistence type="predicted"/>
<gene>
    <name evidence="1" type="ORF">GUJ93_ZPchr0010g10227</name>
</gene>